<dbReference type="EMBL" id="AVOT02014779">
    <property type="protein sequence ID" value="MBW0498556.1"/>
    <property type="molecule type" value="Genomic_DNA"/>
</dbReference>
<accession>A0A9Q3D7P6</accession>
<feature type="domain" description="Retrotransposon gag" evidence="2">
    <location>
        <begin position="75"/>
        <end position="169"/>
    </location>
</feature>
<evidence type="ECO:0000313" key="3">
    <source>
        <dbReference type="EMBL" id="MBW0498556.1"/>
    </source>
</evidence>
<sequence length="204" mass="23452">MDQMATIMGQLSQAAAPRDKSKAPAFKTPSINAPDPFDGTQAHKLRGFIQSCQLIFHNDPENFFSDWKKVLYSTSFLTGRDGKCIEPYLSNISNEYPSYLLNNWQLFETQLFTIFGDPNEVRKAEQQLDNLRMKESGHVSLYIAYFRSLMSRIGDGQERGYIHVYSRGLASRPLDQLASYPGNFDTLQECMEITLELDTRYHER</sequence>
<proteinExistence type="predicted"/>
<evidence type="ECO:0000256" key="1">
    <source>
        <dbReference type="SAM" id="MobiDB-lite"/>
    </source>
</evidence>
<reference evidence="3" key="1">
    <citation type="submission" date="2021-03" db="EMBL/GenBank/DDBJ databases">
        <title>Draft genome sequence of rust myrtle Austropuccinia psidii MF-1, a brazilian biotype.</title>
        <authorList>
            <person name="Quecine M.C."/>
            <person name="Pachon D.M.R."/>
            <person name="Bonatelli M.L."/>
            <person name="Correr F.H."/>
            <person name="Franceschini L.M."/>
            <person name="Leite T.F."/>
            <person name="Margarido G.R.A."/>
            <person name="Almeida C.A."/>
            <person name="Ferrarezi J.A."/>
            <person name="Labate C.A."/>
        </authorList>
    </citation>
    <scope>NUCLEOTIDE SEQUENCE</scope>
    <source>
        <strain evidence="3">MF-1</strain>
    </source>
</reference>
<organism evidence="3 4">
    <name type="scientific">Austropuccinia psidii MF-1</name>
    <dbReference type="NCBI Taxonomy" id="1389203"/>
    <lineage>
        <taxon>Eukaryota</taxon>
        <taxon>Fungi</taxon>
        <taxon>Dikarya</taxon>
        <taxon>Basidiomycota</taxon>
        <taxon>Pucciniomycotina</taxon>
        <taxon>Pucciniomycetes</taxon>
        <taxon>Pucciniales</taxon>
        <taxon>Sphaerophragmiaceae</taxon>
        <taxon>Austropuccinia</taxon>
    </lineage>
</organism>
<evidence type="ECO:0000313" key="4">
    <source>
        <dbReference type="Proteomes" id="UP000765509"/>
    </source>
</evidence>
<name>A0A9Q3D7P6_9BASI</name>
<evidence type="ECO:0000259" key="2">
    <source>
        <dbReference type="Pfam" id="PF03732"/>
    </source>
</evidence>
<dbReference type="OrthoDB" id="9046537at2759"/>
<dbReference type="Pfam" id="PF03732">
    <property type="entry name" value="Retrotrans_gag"/>
    <property type="match status" value="1"/>
</dbReference>
<keyword evidence="4" id="KW-1185">Reference proteome</keyword>
<dbReference type="Proteomes" id="UP000765509">
    <property type="component" value="Unassembled WGS sequence"/>
</dbReference>
<comment type="caution">
    <text evidence="3">The sequence shown here is derived from an EMBL/GenBank/DDBJ whole genome shotgun (WGS) entry which is preliminary data.</text>
</comment>
<dbReference type="AlphaFoldDB" id="A0A9Q3D7P6"/>
<dbReference type="InterPro" id="IPR005162">
    <property type="entry name" value="Retrotrans_gag_dom"/>
</dbReference>
<gene>
    <name evidence="3" type="ORF">O181_038271</name>
</gene>
<protein>
    <recommendedName>
        <fullName evidence="2">Retrotransposon gag domain-containing protein</fullName>
    </recommendedName>
</protein>
<feature type="region of interest" description="Disordered" evidence="1">
    <location>
        <begin position="1"/>
        <end position="33"/>
    </location>
</feature>